<dbReference type="EMBL" id="CP136897">
    <property type="protein sequence ID" value="WOL17615.1"/>
    <property type="molecule type" value="Genomic_DNA"/>
</dbReference>
<evidence type="ECO:0000313" key="8">
    <source>
        <dbReference type="Proteomes" id="UP001327560"/>
    </source>
</evidence>
<name>A0AAQ3KZN4_9LILI</name>
<dbReference type="GO" id="GO:0004869">
    <property type="term" value="F:cysteine-type endopeptidase inhibitor activity"/>
    <property type="evidence" value="ECO:0007669"/>
    <property type="project" value="UniProtKB-KW"/>
</dbReference>
<keyword evidence="4" id="KW-0732">Signal</keyword>
<dbReference type="Pfam" id="PF16845">
    <property type="entry name" value="SQAPI"/>
    <property type="match status" value="2"/>
</dbReference>
<dbReference type="SMART" id="SM00043">
    <property type="entry name" value="CY"/>
    <property type="match status" value="2"/>
</dbReference>
<proteinExistence type="inferred from homology"/>
<evidence type="ECO:0000313" key="7">
    <source>
        <dbReference type="EMBL" id="WOL17619.1"/>
    </source>
</evidence>
<keyword evidence="3" id="KW-0789">Thiol protease inhibitor</keyword>
<feature type="domain" description="Cystatin" evidence="5">
    <location>
        <begin position="143"/>
        <end position="235"/>
    </location>
</feature>
<evidence type="ECO:0000256" key="3">
    <source>
        <dbReference type="ARBA" id="ARBA00022704"/>
    </source>
</evidence>
<keyword evidence="8" id="KW-1185">Reference proteome</keyword>
<feature type="domain" description="Cystatin" evidence="5">
    <location>
        <begin position="36"/>
        <end position="128"/>
    </location>
</feature>
<evidence type="ECO:0000256" key="1">
    <source>
        <dbReference type="ARBA" id="ARBA00007233"/>
    </source>
</evidence>
<dbReference type="EMBL" id="CP136897">
    <property type="protein sequence ID" value="WOL17619.1"/>
    <property type="molecule type" value="Genomic_DNA"/>
</dbReference>
<evidence type="ECO:0000256" key="4">
    <source>
        <dbReference type="SAM" id="SignalP"/>
    </source>
</evidence>
<evidence type="ECO:0000313" key="6">
    <source>
        <dbReference type="EMBL" id="WOL17615.1"/>
    </source>
</evidence>
<dbReference type="Proteomes" id="UP001327560">
    <property type="component" value="Chromosome 8"/>
</dbReference>
<feature type="signal peptide" evidence="4">
    <location>
        <begin position="1"/>
        <end position="23"/>
    </location>
</feature>
<dbReference type="SUPFAM" id="SSF54403">
    <property type="entry name" value="Cystatin/monellin"/>
    <property type="match status" value="2"/>
</dbReference>
<dbReference type="InterPro" id="IPR046350">
    <property type="entry name" value="Cystatin_sf"/>
</dbReference>
<sequence length="239" mass="26085">MRMSLLPLLLVLLSPFFSATIHAKADPPSAAPRKAKIAGGWATVQDIKDPHILEIAKFAVSEYNQRNKTNLTLSQLVAAQKQVVDGTKYRLKLQVKDNSGGSPATCAAVVLEKPWQNDYKELVSFAVQENGYGLRSGNGAGVGSDGGWKPLENMNDSQVHEIAEFAVSQHNKEANTKLTLSEVIKVETQVVQGLNYKILLTAKDAASGDQSRNYEAVVWQRASQNVKQLTSFKNMLTSS</sequence>
<organism evidence="7 8">
    <name type="scientific">Canna indica</name>
    <name type="common">Indian-shot</name>
    <dbReference type="NCBI Taxonomy" id="4628"/>
    <lineage>
        <taxon>Eukaryota</taxon>
        <taxon>Viridiplantae</taxon>
        <taxon>Streptophyta</taxon>
        <taxon>Embryophyta</taxon>
        <taxon>Tracheophyta</taxon>
        <taxon>Spermatophyta</taxon>
        <taxon>Magnoliopsida</taxon>
        <taxon>Liliopsida</taxon>
        <taxon>Zingiberales</taxon>
        <taxon>Cannaceae</taxon>
        <taxon>Canna</taxon>
    </lineage>
</organism>
<dbReference type="Gene3D" id="3.10.450.10">
    <property type="match status" value="2"/>
</dbReference>
<keyword evidence="2" id="KW-0646">Protease inhibitor</keyword>
<protein>
    <recommendedName>
        <fullName evidence="5">Cystatin domain-containing protein</fullName>
    </recommendedName>
</protein>
<evidence type="ECO:0000259" key="5">
    <source>
        <dbReference type="SMART" id="SM00043"/>
    </source>
</evidence>
<evidence type="ECO:0000256" key="2">
    <source>
        <dbReference type="ARBA" id="ARBA00022690"/>
    </source>
</evidence>
<gene>
    <name evidence="6" type="ORF">Cni_G26408</name>
    <name evidence="7" type="ORF">Cni_G26412</name>
</gene>
<feature type="chain" id="PRO_5044712148" description="Cystatin domain-containing protein" evidence="4">
    <location>
        <begin position="24"/>
        <end position="239"/>
    </location>
</feature>
<dbReference type="PANTHER" id="PTHR47364:SF2">
    <property type="entry name" value="CYSTEINE PROTEINASE INHIBITOR 5"/>
    <property type="match status" value="1"/>
</dbReference>
<dbReference type="AlphaFoldDB" id="A0AAQ3KZN4"/>
<reference evidence="7 8" key="1">
    <citation type="submission" date="2023-10" db="EMBL/GenBank/DDBJ databases">
        <title>Chromosome-scale genome assembly provides insights into flower coloration mechanisms of Canna indica.</title>
        <authorList>
            <person name="Li C."/>
        </authorList>
    </citation>
    <scope>NUCLEOTIDE SEQUENCE [LARGE SCALE GENOMIC DNA]</scope>
    <source>
        <tissue evidence="7">Flower</tissue>
    </source>
</reference>
<dbReference type="PANTHER" id="PTHR47364">
    <property type="entry name" value="CYSTEINE PROTEINASE INHIBITOR 5"/>
    <property type="match status" value="1"/>
</dbReference>
<accession>A0AAQ3KZN4</accession>
<comment type="similarity">
    <text evidence="1">Belongs to the cystatin family. Phytocystatin subfamily.</text>
</comment>
<dbReference type="InterPro" id="IPR000010">
    <property type="entry name" value="Cystatin_dom"/>
</dbReference>
<dbReference type="CDD" id="cd00042">
    <property type="entry name" value="CY"/>
    <property type="match status" value="2"/>
</dbReference>